<keyword evidence="2" id="KW-1133">Transmembrane helix</keyword>
<evidence type="ECO:0000313" key="4">
    <source>
        <dbReference type="EMBL" id="KGK39021.1"/>
    </source>
</evidence>
<feature type="transmembrane region" description="Helical" evidence="2">
    <location>
        <begin position="50"/>
        <end position="68"/>
    </location>
</feature>
<dbReference type="OrthoDB" id="3998229at2759"/>
<keyword evidence="6" id="KW-1185">Reference proteome</keyword>
<reference evidence="3 6" key="3">
    <citation type="submission" date="2018-06" db="EMBL/GenBank/DDBJ databases">
        <title>Population genomics shows no distinction between pathogenic Candida krusei and environmental Pichia kudriavzevii: One species, four names.</title>
        <authorList>
            <person name="Douglass A.P."/>
            <person name="Offei B."/>
            <person name="Braun-Galleani S."/>
            <person name="Coughlan A.Y."/>
            <person name="Martos A."/>
            <person name="Ortiz-Merino R.A."/>
            <person name="Byrne K.P."/>
            <person name="Wolfe K.H."/>
        </authorList>
    </citation>
    <scope>NUCLEOTIDE SEQUENCE [LARGE SCALE GENOMIC DNA]</scope>
    <source>
        <strain evidence="3 6">CBS573</strain>
    </source>
</reference>
<dbReference type="GeneID" id="40383804"/>
<dbReference type="EMBL" id="JQFK01000013">
    <property type="protein sequence ID" value="KGK39021.1"/>
    <property type="molecule type" value="Genomic_DNA"/>
</dbReference>
<sequence length="215" mass="24046">MTNSKYDIPYAMTPVKNGKKGKGKKSKYSAYLEDQDSWYNRMLSPNARKLLAYILFFSIFATVFLTALKNHKKAEMKGYDMELEYSNSREANLISDEVDNFHDANHEELDVDEIDIFDSDEGEIASPPRKSIKKANEDAKRGDSSFDEELDELVETGNKKLKGENARNVKGQLANKEMENAREKARADAAAKAKAVAKAKAKANANPKGKAKARA</sequence>
<protein>
    <submittedName>
        <fullName evidence="4">Uncharacterized protein</fullName>
    </submittedName>
</protein>
<dbReference type="EMBL" id="CP028774">
    <property type="protein sequence ID" value="AWU76040.1"/>
    <property type="molecule type" value="Genomic_DNA"/>
</dbReference>
<dbReference type="KEGG" id="pkz:C5L36_0B12670"/>
<evidence type="ECO:0000256" key="2">
    <source>
        <dbReference type="SAM" id="Phobius"/>
    </source>
</evidence>
<dbReference type="Proteomes" id="UP000249293">
    <property type="component" value="Chromosome 2"/>
</dbReference>
<feature type="compositionally biased region" description="Basic and acidic residues" evidence="1">
    <location>
        <begin position="157"/>
        <end position="167"/>
    </location>
</feature>
<proteinExistence type="predicted"/>
<dbReference type="Proteomes" id="UP000029867">
    <property type="component" value="Unassembled WGS sequence"/>
</dbReference>
<dbReference type="RefSeq" id="XP_029321517.1">
    <property type="nucleotide sequence ID" value="XM_029465657.1"/>
</dbReference>
<gene>
    <name evidence="3" type="ORF">C5L36_0B12670</name>
    <name evidence="4" type="ORF">JL09_g1872</name>
</gene>
<dbReference type="VEuPathDB" id="FungiDB:C5L36_0B12670"/>
<feature type="region of interest" description="Disordered" evidence="1">
    <location>
        <begin position="120"/>
        <end position="193"/>
    </location>
</feature>
<reference evidence="4" key="2">
    <citation type="submission" date="2014-08" db="EMBL/GenBank/DDBJ databases">
        <title>Exploiting Issatchenkia orientalis SD108 for Succinic Acid Production.</title>
        <authorList>
            <person name="Xiao H."/>
            <person name="Shao Z."/>
            <person name="Jiang Y."/>
            <person name="Dole S."/>
            <person name="Zhao H."/>
        </authorList>
    </citation>
    <scope>NUCLEOTIDE SEQUENCE [LARGE SCALE GENOMIC DNA]</scope>
    <source>
        <strain evidence="4">SD108</strain>
    </source>
</reference>
<keyword evidence="2" id="KW-0472">Membrane</keyword>
<feature type="compositionally biased region" description="Acidic residues" evidence="1">
    <location>
        <begin position="145"/>
        <end position="154"/>
    </location>
</feature>
<name>A0A099P4S0_PICKU</name>
<accession>A0A099P4S0</accession>
<evidence type="ECO:0000313" key="5">
    <source>
        <dbReference type="Proteomes" id="UP000029867"/>
    </source>
</evidence>
<dbReference type="HOGENOM" id="CLU_1283413_0_0_1"/>
<evidence type="ECO:0000256" key="1">
    <source>
        <dbReference type="SAM" id="MobiDB-lite"/>
    </source>
</evidence>
<keyword evidence="2" id="KW-0812">Transmembrane</keyword>
<feature type="compositionally biased region" description="Basic and acidic residues" evidence="1">
    <location>
        <begin position="176"/>
        <end position="191"/>
    </location>
</feature>
<evidence type="ECO:0000313" key="3">
    <source>
        <dbReference type="EMBL" id="AWU76040.1"/>
    </source>
</evidence>
<evidence type="ECO:0000313" key="6">
    <source>
        <dbReference type="Proteomes" id="UP000249293"/>
    </source>
</evidence>
<reference evidence="5" key="1">
    <citation type="journal article" date="2014" name="Microb. Cell Fact.">
        <title>Exploiting Issatchenkia orientalis SD108 for succinic acid production.</title>
        <authorList>
            <person name="Xiao H."/>
            <person name="Shao Z."/>
            <person name="Jiang Y."/>
            <person name="Dole S."/>
            <person name="Zhao H."/>
        </authorList>
    </citation>
    <scope>NUCLEOTIDE SEQUENCE [LARGE SCALE GENOMIC DNA]</scope>
    <source>
        <strain evidence="5">SD108</strain>
    </source>
</reference>
<dbReference type="AlphaFoldDB" id="A0A099P4S0"/>
<feature type="compositionally biased region" description="Basic and acidic residues" evidence="1">
    <location>
        <begin position="134"/>
        <end position="144"/>
    </location>
</feature>
<organism evidence="4 5">
    <name type="scientific">Pichia kudriavzevii</name>
    <name type="common">Yeast</name>
    <name type="synonym">Issatchenkia orientalis</name>
    <dbReference type="NCBI Taxonomy" id="4909"/>
    <lineage>
        <taxon>Eukaryota</taxon>
        <taxon>Fungi</taxon>
        <taxon>Dikarya</taxon>
        <taxon>Ascomycota</taxon>
        <taxon>Saccharomycotina</taxon>
        <taxon>Pichiomycetes</taxon>
        <taxon>Pichiales</taxon>
        <taxon>Pichiaceae</taxon>
        <taxon>Pichia</taxon>
    </lineage>
</organism>